<dbReference type="EMBL" id="HACM01011448">
    <property type="protein sequence ID" value="CRZ11890.1"/>
    <property type="molecule type" value="Transcribed_RNA"/>
</dbReference>
<sequence length="120" mass="13281">MFSNIQGIPDDRKNYPVKLSTERLKFMYGDAHGFGNIPSCGHKSKISYSHLGFRSSRSTLSFASAPCSKKNLILSDLKMLKRAPRPFYNTESPMENDWPALQAGGIASVLKGMLNCCFGT</sequence>
<protein>
    <submittedName>
        <fullName evidence="1">Uncharacterized protein</fullName>
    </submittedName>
</protein>
<evidence type="ECO:0000313" key="1">
    <source>
        <dbReference type="EMBL" id="CRZ11890.1"/>
    </source>
</evidence>
<reference evidence="1" key="1">
    <citation type="submission" date="2015-04" db="EMBL/GenBank/DDBJ databases">
        <title>The genome sequence of the plant pathogenic Rhizarian Plasmodiophora brassicae reveals insights in its biotrophic life cycle and the origin of chitin synthesis.</title>
        <authorList>
            <person name="Schwelm A."/>
            <person name="Fogelqvist J."/>
            <person name="Knaust A."/>
            <person name="Julke S."/>
            <person name="Lilja T."/>
            <person name="Dhandapani V."/>
            <person name="Bonilla-Rosso G."/>
            <person name="Karlsson M."/>
            <person name="Shevchenko A."/>
            <person name="Choi S.R."/>
            <person name="Kim H.G."/>
            <person name="Park J.Y."/>
            <person name="Lim Y.P."/>
            <person name="Ludwig-Muller J."/>
            <person name="Dixelius C."/>
        </authorList>
    </citation>
    <scope>NUCLEOTIDE SEQUENCE</scope>
    <source>
        <tissue evidence="1">Potato root galls</tissue>
    </source>
</reference>
<accession>A0A0H5RCC8</accession>
<proteinExistence type="predicted"/>
<name>A0A0H5RCC8_9EUKA</name>
<dbReference type="AlphaFoldDB" id="A0A0H5RCC8"/>
<organism evidence="1">
    <name type="scientific">Spongospora subterranea</name>
    <dbReference type="NCBI Taxonomy" id="70186"/>
    <lineage>
        <taxon>Eukaryota</taxon>
        <taxon>Sar</taxon>
        <taxon>Rhizaria</taxon>
        <taxon>Endomyxa</taxon>
        <taxon>Phytomyxea</taxon>
        <taxon>Plasmodiophorida</taxon>
        <taxon>Plasmodiophoridae</taxon>
        <taxon>Spongospora</taxon>
    </lineage>
</organism>